<protein>
    <submittedName>
        <fullName evidence="2">Uncharacterized protein</fullName>
    </submittedName>
</protein>
<evidence type="ECO:0000313" key="2">
    <source>
        <dbReference type="EMBL" id="KKL24514.1"/>
    </source>
</evidence>
<accession>A0A0F9BRI0</accession>
<sequence>MTVEGINAWFTPFHYFVYLGTLFTVMVAFYQWRWARICQKNLRVLVVHSDGSSHFVLCPKTGSSVTIKDPNSNTTRMWVISELATIVVPYPGVDFLPQWLQKQIRMTIVNELDWEPMINRDKSLGIIGSPAVLGNLMTERITEAVITVNEKLMDSLSGLVHRLDKTITPQMFYT</sequence>
<reference evidence="2" key="1">
    <citation type="journal article" date="2015" name="Nature">
        <title>Complex archaea that bridge the gap between prokaryotes and eukaryotes.</title>
        <authorList>
            <person name="Spang A."/>
            <person name="Saw J.H."/>
            <person name="Jorgensen S.L."/>
            <person name="Zaremba-Niedzwiedzka K."/>
            <person name="Martijn J."/>
            <person name="Lind A.E."/>
            <person name="van Eijk R."/>
            <person name="Schleper C."/>
            <person name="Guy L."/>
            <person name="Ettema T.J."/>
        </authorList>
    </citation>
    <scope>NUCLEOTIDE SEQUENCE</scope>
</reference>
<organism evidence="2">
    <name type="scientific">marine sediment metagenome</name>
    <dbReference type="NCBI Taxonomy" id="412755"/>
    <lineage>
        <taxon>unclassified sequences</taxon>
        <taxon>metagenomes</taxon>
        <taxon>ecological metagenomes</taxon>
    </lineage>
</organism>
<name>A0A0F9BRI0_9ZZZZ</name>
<feature type="non-terminal residue" evidence="2">
    <location>
        <position position="174"/>
    </location>
</feature>
<gene>
    <name evidence="2" type="ORF">LCGC14_2414530</name>
</gene>
<evidence type="ECO:0000256" key="1">
    <source>
        <dbReference type="SAM" id="Phobius"/>
    </source>
</evidence>
<feature type="transmembrane region" description="Helical" evidence="1">
    <location>
        <begin position="12"/>
        <end position="32"/>
    </location>
</feature>
<keyword evidence="1" id="KW-0812">Transmembrane</keyword>
<comment type="caution">
    <text evidence="2">The sequence shown here is derived from an EMBL/GenBank/DDBJ whole genome shotgun (WGS) entry which is preliminary data.</text>
</comment>
<dbReference type="EMBL" id="LAZR01036566">
    <property type="protein sequence ID" value="KKL24514.1"/>
    <property type="molecule type" value="Genomic_DNA"/>
</dbReference>
<keyword evidence="1" id="KW-0472">Membrane</keyword>
<keyword evidence="1" id="KW-1133">Transmembrane helix</keyword>
<proteinExistence type="predicted"/>
<dbReference type="AlphaFoldDB" id="A0A0F9BRI0"/>